<evidence type="ECO:0000313" key="4">
    <source>
        <dbReference type="EMBL" id="SMA44162.1"/>
    </source>
</evidence>
<dbReference type="AlphaFoldDB" id="A0A1X7AIQ5"/>
<protein>
    <submittedName>
        <fullName evidence="4">Prolyl tripeptidyl peptidase</fullName>
        <ecNumber evidence="4">3.4.14.12</ecNumber>
    </submittedName>
</protein>
<dbReference type="EC" id="3.4.14.12" evidence="4"/>
<dbReference type="InterPro" id="IPR001375">
    <property type="entry name" value="Peptidase_S9_cat"/>
</dbReference>
<gene>
    <name evidence="4" type="primary">ptpA_2</name>
    <name evidence="4" type="ORF">EHSB41UT_01747</name>
</gene>
<keyword evidence="5" id="KW-1185">Reference proteome</keyword>
<evidence type="ECO:0000259" key="3">
    <source>
        <dbReference type="Pfam" id="PF00326"/>
    </source>
</evidence>
<keyword evidence="2" id="KW-0732">Signal</keyword>
<sequence length="637" mass="70699">MGHLNKLLSLSAGVLLANSAMAVSVEDFAKHSEFYNVKISPDGKHLAVLMNDEGLPKLAFLRTEDKKPVFILKATKKSIPTSYDWISNERVLFSVGRDIGALEMPVGTGELYGINFDGSKSRIIAGSRSKSGIALTGYSYSLVDRLKDDDRHVLAFKKRWERDGSALPEIVKLNVFSGKEKRIKRAPMATGGFLLDNEGVPRFYGGLTDDYKTKLYYRKDDKSDWELFAEDTTGKFEPVAFSDDGKSVYILKGEENTTRGVYEYNIASGESELLYRSDIADPTDVLSSGDSGTYGVRMDEDYPTYVFLNNEKVVAKVHKALAGSFNGDKVTITSSTEDGKQVVAYVSGDRNPGEYYLIDTAKMSAQHLLSSRPWLKSSELALSEPFRLKSPDGMTINGYLTLPNGKSENLPLVVMPHGGPHARDYWGYNRDAQMLASKGYAVVQVNFRGSTGYGKSFEEAGWTNWGTSIQDDITLAANYAIQTGVADKDRVCIYGASFGGYSALQSAIREPGLYKCAIGYVGVYDLPMLYNEGDIKENKWGGAYLDTTLGNDESRQISQSPARHVDKLKAPVLIVHGKDDERAHIEHAYALRDALDKKGHPYEWLVKDKEAHGFYKEENIVEFYNTMLTFLDKHIGS</sequence>
<dbReference type="FunFam" id="3.40.50.1820:FF:000442">
    <property type="entry name" value="Subfamily S9C unassigned peptidase"/>
    <property type="match status" value="1"/>
</dbReference>
<reference evidence="4 5" key="1">
    <citation type="submission" date="2017-03" db="EMBL/GenBank/DDBJ databases">
        <authorList>
            <person name="Afonso C.L."/>
            <person name="Miller P.J."/>
            <person name="Scott M.A."/>
            <person name="Spackman E."/>
            <person name="Goraichik I."/>
            <person name="Dimitrov K.M."/>
            <person name="Suarez D.L."/>
            <person name="Swayne D.E."/>
        </authorList>
    </citation>
    <scope>NUCLEOTIDE SEQUENCE [LARGE SCALE GENOMIC DNA]</scope>
    <source>
        <strain evidence="4">SB41UT1</strain>
    </source>
</reference>
<accession>A0A1X7AIQ5</accession>
<evidence type="ECO:0000313" key="5">
    <source>
        <dbReference type="Proteomes" id="UP000196573"/>
    </source>
</evidence>
<name>A0A1X7AIQ5_9GAMM</name>
<dbReference type="RefSeq" id="WP_087108877.1">
    <property type="nucleotide sequence ID" value="NZ_CBCSCN010000008.1"/>
</dbReference>
<feature type="domain" description="Peptidase S9 prolyl oligopeptidase catalytic" evidence="3">
    <location>
        <begin position="427"/>
        <end position="636"/>
    </location>
</feature>
<dbReference type="PANTHER" id="PTHR42776">
    <property type="entry name" value="SERINE PEPTIDASE S9 FAMILY MEMBER"/>
    <property type="match status" value="1"/>
</dbReference>
<keyword evidence="1 4" id="KW-0378">Hydrolase</keyword>
<dbReference type="EMBL" id="FWPT01000003">
    <property type="protein sequence ID" value="SMA44162.1"/>
    <property type="molecule type" value="Genomic_DNA"/>
</dbReference>
<dbReference type="GO" id="GO:0006508">
    <property type="term" value="P:proteolysis"/>
    <property type="evidence" value="ECO:0007669"/>
    <property type="project" value="InterPro"/>
</dbReference>
<dbReference type="Pfam" id="PF00326">
    <property type="entry name" value="Peptidase_S9"/>
    <property type="match status" value="1"/>
</dbReference>
<dbReference type="OrthoDB" id="4269629at2"/>
<dbReference type="SUPFAM" id="SSF53474">
    <property type="entry name" value="alpha/beta-Hydrolases"/>
    <property type="match status" value="1"/>
</dbReference>
<feature type="signal peptide" evidence="2">
    <location>
        <begin position="1"/>
        <end position="22"/>
    </location>
</feature>
<dbReference type="InterPro" id="IPR029058">
    <property type="entry name" value="AB_hydrolase_fold"/>
</dbReference>
<dbReference type="SUPFAM" id="SSF82171">
    <property type="entry name" value="DPP6 N-terminal domain-like"/>
    <property type="match status" value="1"/>
</dbReference>
<dbReference type="Proteomes" id="UP000196573">
    <property type="component" value="Unassembled WGS sequence"/>
</dbReference>
<dbReference type="PANTHER" id="PTHR42776:SF27">
    <property type="entry name" value="DIPEPTIDYL PEPTIDASE FAMILY MEMBER 6"/>
    <property type="match status" value="1"/>
</dbReference>
<evidence type="ECO:0000256" key="2">
    <source>
        <dbReference type="SAM" id="SignalP"/>
    </source>
</evidence>
<evidence type="ECO:0000256" key="1">
    <source>
        <dbReference type="ARBA" id="ARBA00022801"/>
    </source>
</evidence>
<feature type="chain" id="PRO_5012032994" evidence="2">
    <location>
        <begin position="23"/>
        <end position="637"/>
    </location>
</feature>
<dbReference type="GO" id="GO:0004252">
    <property type="term" value="F:serine-type endopeptidase activity"/>
    <property type="evidence" value="ECO:0007669"/>
    <property type="project" value="TreeGrafter"/>
</dbReference>
<organism evidence="4 5">
    <name type="scientific">Parendozoicomonas haliclonae</name>
    <dbReference type="NCBI Taxonomy" id="1960125"/>
    <lineage>
        <taxon>Bacteria</taxon>
        <taxon>Pseudomonadati</taxon>
        <taxon>Pseudomonadota</taxon>
        <taxon>Gammaproteobacteria</taxon>
        <taxon>Oceanospirillales</taxon>
        <taxon>Endozoicomonadaceae</taxon>
        <taxon>Parendozoicomonas</taxon>
    </lineage>
</organism>
<dbReference type="Gene3D" id="3.40.50.1820">
    <property type="entry name" value="alpha/beta hydrolase"/>
    <property type="match status" value="1"/>
</dbReference>
<proteinExistence type="predicted"/>